<dbReference type="AlphaFoldDB" id="K9XXM1"/>
<protein>
    <submittedName>
        <fullName evidence="5">Peptidase C15 pyroglutamyl peptidase I</fullName>
    </submittedName>
</protein>
<keyword evidence="3" id="KW-0378">Hydrolase</keyword>
<accession>K9XXM1</accession>
<organism evidence="5 6">
    <name type="scientific">Stanieria cyanosphaera (strain ATCC 29371 / PCC 7437)</name>
    <dbReference type="NCBI Taxonomy" id="111780"/>
    <lineage>
        <taxon>Bacteria</taxon>
        <taxon>Bacillati</taxon>
        <taxon>Cyanobacteriota</taxon>
        <taxon>Cyanophyceae</taxon>
        <taxon>Pleurocapsales</taxon>
        <taxon>Dermocarpellaceae</taxon>
        <taxon>Stanieria</taxon>
    </lineage>
</organism>
<proteinExistence type="inferred from homology"/>
<keyword evidence="2" id="KW-0645">Protease</keyword>
<evidence type="ECO:0000256" key="1">
    <source>
        <dbReference type="ARBA" id="ARBA00006641"/>
    </source>
</evidence>
<evidence type="ECO:0000256" key="2">
    <source>
        <dbReference type="ARBA" id="ARBA00022670"/>
    </source>
</evidence>
<dbReference type="KEGG" id="scs:Sta7437_2893"/>
<dbReference type="HOGENOM" id="CLU_126535_0_0_3"/>
<name>K9XXM1_STAC7</name>
<dbReference type="PATRIC" id="fig|111780.3.peg.3009"/>
<dbReference type="GO" id="GO:0008234">
    <property type="term" value="F:cysteine-type peptidase activity"/>
    <property type="evidence" value="ECO:0007669"/>
    <property type="project" value="UniProtKB-KW"/>
</dbReference>
<keyword evidence="6" id="KW-1185">Reference proteome</keyword>
<evidence type="ECO:0000313" key="6">
    <source>
        <dbReference type="Proteomes" id="UP000010473"/>
    </source>
</evidence>
<dbReference type="STRING" id="111780.Sta7437_2893"/>
<evidence type="ECO:0000313" key="5">
    <source>
        <dbReference type="EMBL" id="AFZ36412.1"/>
    </source>
</evidence>
<dbReference type="InterPro" id="IPR036440">
    <property type="entry name" value="Peptidase_C15-like_sf"/>
</dbReference>
<reference evidence="6" key="1">
    <citation type="journal article" date="2013" name="Proc. Natl. Acad. Sci. U.S.A.">
        <title>Improving the coverage of the cyanobacterial phylum using diversity-driven genome sequencing.</title>
        <authorList>
            <person name="Shih P.M."/>
            <person name="Wu D."/>
            <person name="Latifi A."/>
            <person name="Axen S.D."/>
            <person name="Fewer D.P."/>
            <person name="Talla E."/>
            <person name="Calteau A."/>
            <person name="Cai F."/>
            <person name="Tandeau de Marsac N."/>
            <person name="Rippka R."/>
            <person name="Herdman M."/>
            <person name="Sivonen K."/>
            <person name="Coursin T."/>
            <person name="Laurent T."/>
            <person name="Goodwin L."/>
            <person name="Nolan M."/>
            <person name="Davenport K.W."/>
            <person name="Han C.S."/>
            <person name="Rubin E.M."/>
            <person name="Eisen J.A."/>
            <person name="Woyke T."/>
            <person name="Gugger M."/>
            <person name="Kerfeld C.A."/>
        </authorList>
    </citation>
    <scope>NUCLEOTIDE SEQUENCE [LARGE SCALE GENOMIC DNA]</scope>
    <source>
        <strain evidence="6">ATCC 29371 / PCC 7437</strain>
    </source>
</reference>
<evidence type="ECO:0000256" key="3">
    <source>
        <dbReference type="ARBA" id="ARBA00022801"/>
    </source>
</evidence>
<dbReference type="Gene3D" id="3.40.630.20">
    <property type="entry name" value="Peptidase C15, pyroglutamyl peptidase I-like"/>
    <property type="match status" value="2"/>
</dbReference>
<dbReference type="EMBL" id="CP003653">
    <property type="protein sequence ID" value="AFZ36412.1"/>
    <property type="molecule type" value="Genomic_DNA"/>
</dbReference>
<gene>
    <name evidence="5" type="ordered locus">Sta7437_2893</name>
</gene>
<dbReference type="PANTHER" id="PTHR23402:SF1">
    <property type="entry name" value="PYROGLUTAMYL-PEPTIDASE I"/>
    <property type="match status" value="1"/>
</dbReference>
<dbReference type="eggNOG" id="COG2039">
    <property type="taxonomic scope" value="Bacteria"/>
</dbReference>
<dbReference type="RefSeq" id="WP_015194079.1">
    <property type="nucleotide sequence ID" value="NC_019748.1"/>
</dbReference>
<evidence type="ECO:0000256" key="4">
    <source>
        <dbReference type="ARBA" id="ARBA00022807"/>
    </source>
</evidence>
<dbReference type="InterPro" id="IPR016125">
    <property type="entry name" value="Peptidase_C15-like"/>
</dbReference>
<dbReference type="PANTHER" id="PTHR23402">
    <property type="entry name" value="PROTEASE FAMILY C15 PYROGLUTAMYL-PEPTIDASE I-RELATED"/>
    <property type="match status" value="1"/>
</dbReference>
<dbReference type="Pfam" id="PF01470">
    <property type="entry name" value="Peptidase_C15"/>
    <property type="match status" value="1"/>
</dbReference>
<dbReference type="Proteomes" id="UP000010473">
    <property type="component" value="Chromosome"/>
</dbReference>
<sequence>MQPQLLLTSFQTWLPHQKSNSSDELLKIIQPNQIDYAQLSFVRRLPVNIQQAAEVVISKIEAIQPHGIICCGMAESRQQLTIESNANYQESKLTTPVDLSDLISQLSNTSISHDAGRFVCEGLYYQVLEYCRTIKFTLPCIFVHVPVLNPNNLAVIQADFQIIMKFISEKATLS</sequence>
<dbReference type="SUPFAM" id="SSF53182">
    <property type="entry name" value="Pyrrolidone carboxyl peptidase (pyroglutamate aminopeptidase)"/>
    <property type="match status" value="1"/>
</dbReference>
<keyword evidence="4" id="KW-0788">Thiol protease</keyword>
<dbReference type="GO" id="GO:0006508">
    <property type="term" value="P:proteolysis"/>
    <property type="evidence" value="ECO:0007669"/>
    <property type="project" value="UniProtKB-KW"/>
</dbReference>
<dbReference type="OrthoDB" id="9779738at2"/>
<comment type="similarity">
    <text evidence="1">Belongs to the peptidase C15 family.</text>
</comment>